<dbReference type="Proteomes" id="UP000708208">
    <property type="component" value="Unassembled WGS sequence"/>
</dbReference>
<feature type="non-terminal residue" evidence="1">
    <location>
        <position position="1"/>
    </location>
</feature>
<name>A0A8J2KSL8_9HEXA</name>
<comment type="caution">
    <text evidence="1">The sequence shown here is derived from an EMBL/GenBank/DDBJ whole genome shotgun (WGS) entry which is preliminary data.</text>
</comment>
<protein>
    <submittedName>
        <fullName evidence="1">Uncharacterized protein</fullName>
    </submittedName>
</protein>
<organism evidence="1 2">
    <name type="scientific">Allacma fusca</name>
    <dbReference type="NCBI Taxonomy" id="39272"/>
    <lineage>
        <taxon>Eukaryota</taxon>
        <taxon>Metazoa</taxon>
        <taxon>Ecdysozoa</taxon>
        <taxon>Arthropoda</taxon>
        <taxon>Hexapoda</taxon>
        <taxon>Collembola</taxon>
        <taxon>Symphypleona</taxon>
        <taxon>Sminthuridae</taxon>
        <taxon>Allacma</taxon>
    </lineage>
</organism>
<evidence type="ECO:0000313" key="1">
    <source>
        <dbReference type="EMBL" id="CAG7820545.1"/>
    </source>
</evidence>
<evidence type="ECO:0000313" key="2">
    <source>
        <dbReference type="Proteomes" id="UP000708208"/>
    </source>
</evidence>
<gene>
    <name evidence="1" type="ORF">AFUS01_LOCUS30932</name>
</gene>
<dbReference type="AlphaFoldDB" id="A0A8J2KSL8"/>
<keyword evidence="2" id="KW-1185">Reference proteome</keyword>
<proteinExistence type="predicted"/>
<sequence length="79" mass="9036">CIFNSPTFELFCANTATSTNVYLWLIQISHYHISHPNRKSPTIHMQKKALISNHDPRSLTLTYNLLLVLARLTIAWALA</sequence>
<dbReference type="EMBL" id="CAJVCH010481843">
    <property type="protein sequence ID" value="CAG7820545.1"/>
    <property type="molecule type" value="Genomic_DNA"/>
</dbReference>
<accession>A0A8J2KSL8</accession>
<reference evidence="1" key="1">
    <citation type="submission" date="2021-06" db="EMBL/GenBank/DDBJ databases">
        <authorList>
            <person name="Hodson N. C."/>
            <person name="Mongue J. A."/>
            <person name="Jaron S. K."/>
        </authorList>
    </citation>
    <scope>NUCLEOTIDE SEQUENCE</scope>
</reference>